<evidence type="ECO:0000313" key="3">
    <source>
        <dbReference type="Proteomes" id="UP000694427"/>
    </source>
</evidence>
<protein>
    <submittedName>
        <fullName evidence="2">Uncharacterized protein</fullName>
    </submittedName>
</protein>
<feature type="chain" id="PRO_5034146464" evidence="1">
    <location>
        <begin position="21"/>
        <end position="94"/>
    </location>
</feature>
<evidence type="ECO:0000313" key="2">
    <source>
        <dbReference type="Ensembl" id="ENSCCRP00010055985.1"/>
    </source>
</evidence>
<accession>A0A8C1QPQ6</accession>
<dbReference type="Proteomes" id="UP000694427">
    <property type="component" value="Unplaced"/>
</dbReference>
<evidence type="ECO:0000256" key="1">
    <source>
        <dbReference type="SAM" id="SignalP"/>
    </source>
</evidence>
<dbReference type="Ensembl" id="ENSCCRT00010061342.1">
    <property type="protein sequence ID" value="ENSCCRP00010055985.1"/>
    <property type="gene ID" value="ENSCCRG00010023723.1"/>
</dbReference>
<reference evidence="2" key="1">
    <citation type="submission" date="2025-08" db="UniProtKB">
        <authorList>
            <consortium name="Ensembl"/>
        </authorList>
    </citation>
    <scope>IDENTIFICATION</scope>
</reference>
<feature type="signal peptide" evidence="1">
    <location>
        <begin position="1"/>
        <end position="20"/>
    </location>
</feature>
<keyword evidence="1" id="KW-0732">Signal</keyword>
<organism evidence="2 3">
    <name type="scientific">Cyprinus carpio</name>
    <name type="common">Common carp</name>
    <dbReference type="NCBI Taxonomy" id="7962"/>
    <lineage>
        <taxon>Eukaryota</taxon>
        <taxon>Metazoa</taxon>
        <taxon>Chordata</taxon>
        <taxon>Craniata</taxon>
        <taxon>Vertebrata</taxon>
        <taxon>Euteleostomi</taxon>
        <taxon>Actinopterygii</taxon>
        <taxon>Neopterygii</taxon>
        <taxon>Teleostei</taxon>
        <taxon>Ostariophysi</taxon>
        <taxon>Cypriniformes</taxon>
        <taxon>Cyprinidae</taxon>
        <taxon>Cyprininae</taxon>
        <taxon>Cyprinus</taxon>
    </lineage>
</organism>
<keyword evidence="3" id="KW-1185">Reference proteome</keyword>
<name>A0A8C1QPQ6_CYPCA</name>
<dbReference type="AlphaFoldDB" id="A0A8C1QPQ6"/>
<sequence length="94" mass="10643">IMKTMLVALVLVLVLNYGEICTETLGGTRCTQTQETCGFGKDACIVARFNFPPCEFNLPVSFTLCSKRLLLKILPHNNYHSLRYEKCTILLKKD</sequence>
<reference evidence="2" key="2">
    <citation type="submission" date="2025-09" db="UniProtKB">
        <authorList>
            <consortium name="Ensembl"/>
        </authorList>
    </citation>
    <scope>IDENTIFICATION</scope>
</reference>
<proteinExistence type="predicted"/>